<evidence type="ECO:0000256" key="1">
    <source>
        <dbReference type="SAM" id="SignalP"/>
    </source>
</evidence>
<reference evidence="2 3" key="1">
    <citation type="submission" date="2017-12" db="EMBL/GenBank/DDBJ databases">
        <authorList>
            <person name="Hurst M.R.H."/>
        </authorList>
    </citation>
    <scope>NUCLEOTIDE SEQUENCE [LARGE SCALE GENOMIC DNA]</scope>
    <source>
        <strain evidence="2 3">TH11417</strain>
    </source>
</reference>
<keyword evidence="3" id="KW-1185">Reference proteome</keyword>
<name>A0A2L0D3C5_9STRE</name>
<dbReference type="EMBL" id="CP025536">
    <property type="protein sequence ID" value="AUW96327.1"/>
    <property type="molecule type" value="Genomic_DNA"/>
</dbReference>
<gene>
    <name evidence="2" type="ORF">C0J00_03940</name>
</gene>
<protein>
    <recommendedName>
        <fullName evidence="4">Lipoprotein</fullName>
    </recommendedName>
</protein>
<dbReference type="AlphaFoldDB" id="A0A2L0D3C5"/>
<accession>A0A2L0D3C5</accession>
<dbReference type="RefSeq" id="WP_104967659.1">
    <property type="nucleotide sequence ID" value="NZ_CP025536.1"/>
</dbReference>
<evidence type="ECO:0000313" key="2">
    <source>
        <dbReference type="EMBL" id="AUW96327.1"/>
    </source>
</evidence>
<reference evidence="2 3" key="2">
    <citation type="submission" date="2018-02" db="EMBL/GenBank/DDBJ databases">
        <title>Whole genome sequencing analysis of Streptococcus pluranimalium isolated from cattle infected mastitis in China.</title>
        <authorList>
            <person name="Zhang J.-R."/>
            <person name="Hu G.-Z."/>
        </authorList>
    </citation>
    <scope>NUCLEOTIDE SEQUENCE [LARGE SCALE GENOMIC DNA]</scope>
    <source>
        <strain evidence="2 3">TH11417</strain>
    </source>
</reference>
<proteinExistence type="predicted"/>
<evidence type="ECO:0000313" key="3">
    <source>
        <dbReference type="Proteomes" id="UP000238956"/>
    </source>
</evidence>
<feature type="chain" id="PRO_5038508794" description="Lipoprotein" evidence="1">
    <location>
        <begin position="18"/>
        <end position="198"/>
    </location>
</feature>
<keyword evidence="1" id="KW-0732">Signal</keyword>
<dbReference type="GeneID" id="98393060"/>
<organism evidence="2 3">
    <name type="scientific">Streptococcus pluranimalium</name>
    <dbReference type="NCBI Taxonomy" id="82348"/>
    <lineage>
        <taxon>Bacteria</taxon>
        <taxon>Bacillati</taxon>
        <taxon>Bacillota</taxon>
        <taxon>Bacilli</taxon>
        <taxon>Lactobacillales</taxon>
        <taxon>Streptococcaceae</taxon>
        <taxon>Streptococcus</taxon>
    </lineage>
</organism>
<sequence length="198" mass="23332">MKKYLVICIALYTCLLAACQTKKSEEPVNPERLETAQLEKAQAVEIGVTYKLGDDFNDLNAFYVKLIDDKHYVYMIDISHDSEKEIEERSEDGYAFYPYIYFTEGEYAKEGEYYQLKPVQTQKVEFKDPNHVKNKIIASKRLYEGSEGSRTLNIIQKDGIYEENSQERDFVLYKTNRKLPNSMDEFLDQYEYQPEELD</sequence>
<dbReference type="KEGG" id="splr:C0J00_03940"/>
<feature type="signal peptide" evidence="1">
    <location>
        <begin position="1"/>
        <end position="17"/>
    </location>
</feature>
<dbReference type="OrthoDB" id="2239027at2"/>
<evidence type="ECO:0008006" key="4">
    <source>
        <dbReference type="Google" id="ProtNLM"/>
    </source>
</evidence>
<dbReference type="PROSITE" id="PS51257">
    <property type="entry name" value="PROKAR_LIPOPROTEIN"/>
    <property type="match status" value="1"/>
</dbReference>
<dbReference type="Proteomes" id="UP000238956">
    <property type="component" value="Chromosome"/>
</dbReference>